<dbReference type="EMBL" id="CAADFD010000126">
    <property type="protein sequence ID" value="VFJ67155.1"/>
    <property type="molecule type" value="Genomic_DNA"/>
</dbReference>
<reference evidence="1" key="1">
    <citation type="submission" date="2019-02" db="EMBL/GenBank/DDBJ databases">
        <authorList>
            <person name="Gruber-Vodicka R. H."/>
            <person name="Seah K. B. B."/>
        </authorList>
    </citation>
    <scope>NUCLEOTIDE SEQUENCE</scope>
    <source>
        <strain evidence="1">BECK_BZ106</strain>
    </source>
</reference>
<sequence length="55" mass="5934">MNIVSIQDAIDTLPNLVQNTIENCEETVIVSNSGGCIDRETGMGRYAGNSKAFSR</sequence>
<name>A0A450TIL6_9GAMM</name>
<gene>
    <name evidence="1" type="ORF">BECKFW1821B_GA0114236_112613</name>
</gene>
<accession>A0A450TIL6</accession>
<proteinExistence type="predicted"/>
<organism evidence="1">
    <name type="scientific">Candidatus Kentrum sp. FW</name>
    <dbReference type="NCBI Taxonomy" id="2126338"/>
    <lineage>
        <taxon>Bacteria</taxon>
        <taxon>Pseudomonadati</taxon>
        <taxon>Pseudomonadota</taxon>
        <taxon>Gammaproteobacteria</taxon>
        <taxon>Candidatus Kentrum</taxon>
    </lineage>
</organism>
<protein>
    <submittedName>
        <fullName evidence="1">Uncharacterized protein</fullName>
    </submittedName>
</protein>
<evidence type="ECO:0000313" key="1">
    <source>
        <dbReference type="EMBL" id="VFJ67155.1"/>
    </source>
</evidence>
<dbReference type="AlphaFoldDB" id="A0A450TIL6"/>